<name>A0A167UWA5_9AGAM</name>
<accession>A0A167UWA5</accession>
<organism evidence="1 2">
    <name type="scientific">Athelia psychrophila</name>
    <dbReference type="NCBI Taxonomy" id="1759441"/>
    <lineage>
        <taxon>Eukaryota</taxon>
        <taxon>Fungi</taxon>
        <taxon>Dikarya</taxon>
        <taxon>Basidiomycota</taxon>
        <taxon>Agaricomycotina</taxon>
        <taxon>Agaricomycetes</taxon>
        <taxon>Agaricomycetidae</taxon>
        <taxon>Atheliales</taxon>
        <taxon>Atheliaceae</taxon>
        <taxon>Athelia</taxon>
    </lineage>
</organism>
<dbReference type="Proteomes" id="UP000076532">
    <property type="component" value="Unassembled WGS sequence"/>
</dbReference>
<sequence length="103" mass="12016">MDENQLHRYREGRTWGYAQDDLEAGFTMITLGPKIVDFVVRTLGDSVAIHGEDEDEDWTGYIGDEAPLPNMLANRVLISRDELDMLTFIVRVFNEQWIIWVKR</sequence>
<dbReference type="EMBL" id="KV417929">
    <property type="protein sequence ID" value="KZP04370.1"/>
    <property type="molecule type" value="Genomic_DNA"/>
</dbReference>
<evidence type="ECO:0000313" key="2">
    <source>
        <dbReference type="Proteomes" id="UP000076532"/>
    </source>
</evidence>
<protein>
    <submittedName>
        <fullName evidence="1">Uncharacterized protein</fullName>
    </submittedName>
</protein>
<evidence type="ECO:0000313" key="1">
    <source>
        <dbReference type="EMBL" id="KZP04370.1"/>
    </source>
</evidence>
<reference evidence="1 2" key="1">
    <citation type="journal article" date="2016" name="Mol. Biol. Evol.">
        <title>Comparative Genomics of Early-Diverging Mushroom-Forming Fungi Provides Insights into the Origins of Lignocellulose Decay Capabilities.</title>
        <authorList>
            <person name="Nagy L.G."/>
            <person name="Riley R."/>
            <person name="Tritt A."/>
            <person name="Adam C."/>
            <person name="Daum C."/>
            <person name="Floudas D."/>
            <person name="Sun H."/>
            <person name="Yadav J.S."/>
            <person name="Pangilinan J."/>
            <person name="Larsson K.H."/>
            <person name="Matsuura K."/>
            <person name="Barry K."/>
            <person name="Labutti K."/>
            <person name="Kuo R."/>
            <person name="Ohm R.A."/>
            <person name="Bhattacharya S.S."/>
            <person name="Shirouzu T."/>
            <person name="Yoshinaga Y."/>
            <person name="Martin F.M."/>
            <person name="Grigoriev I.V."/>
            <person name="Hibbett D.S."/>
        </authorList>
    </citation>
    <scope>NUCLEOTIDE SEQUENCE [LARGE SCALE GENOMIC DNA]</scope>
    <source>
        <strain evidence="1 2">CBS 109695</strain>
    </source>
</reference>
<keyword evidence="2" id="KW-1185">Reference proteome</keyword>
<proteinExistence type="predicted"/>
<dbReference type="AlphaFoldDB" id="A0A167UWA5"/>
<gene>
    <name evidence="1" type="ORF">FIBSPDRAFT_968185</name>
</gene>